<evidence type="ECO:0000313" key="1">
    <source>
        <dbReference type="EMBL" id="QQP56180.1"/>
    </source>
</evidence>
<keyword evidence="2" id="KW-1185">Reference proteome</keyword>
<reference evidence="2" key="1">
    <citation type="submission" date="2021-01" db="EMBL/GenBank/DDBJ databases">
        <title>Caligus Genome Assembly.</title>
        <authorList>
            <person name="Gallardo-Escarate C."/>
        </authorList>
    </citation>
    <scope>NUCLEOTIDE SEQUENCE [LARGE SCALE GENOMIC DNA]</scope>
</reference>
<dbReference type="EMBL" id="CP045890">
    <property type="protein sequence ID" value="QQP56180.1"/>
    <property type="molecule type" value="Genomic_DNA"/>
</dbReference>
<dbReference type="AlphaFoldDB" id="A0A7T8QV31"/>
<sequence length="65" mass="7141">SSYTSLGFVILEEEVSQALLFLNKQMKESSSPSESHNLEINGYSPDEPSIFEDSIMASPLSLANM</sequence>
<name>A0A7T8QV31_CALRO</name>
<accession>A0A7T8QV31</accession>
<proteinExistence type="predicted"/>
<feature type="non-terminal residue" evidence="1">
    <location>
        <position position="1"/>
    </location>
</feature>
<evidence type="ECO:0000313" key="2">
    <source>
        <dbReference type="Proteomes" id="UP000595437"/>
    </source>
</evidence>
<gene>
    <name evidence="1" type="ORF">FKW44_000761</name>
</gene>
<protein>
    <submittedName>
        <fullName evidence="1">Uncharacterized protein</fullName>
    </submittedName>
</protein>
<organism evidence="1 2">
    <name type="scientific">Caligus rogercresseyi</name>
    <name type="common">Sea louse</name>
    <dbReference type="NCBI Taxonomy" id="217165"/>
    <lineage>
        <taxon>Eukaryota</taxon>
        <taxon>Metazoa</taxon>
        <taxon>Ecdysozoa</taxon>
        <taxon>Arthropoda</taxon>
        <taxon>Crustacea</taxon>
        <taxon>Multicrustacea</taxon>
        <taxon>Hexanauplia</taxon>
        <taxon>Copepoda</taxon>
        <taxon>Siphonostomatoida</taxon>
        <taxon>Caligidae</taxon>
        <taxon>Caligus</taxon>
    </lineage>
</organism>
<dbReference type="Proteomes" id="UP000595437">
    <property type="component" value="Chromosome 1"/>
</dbReference>